<comment type="similarity">
    <text evidence="2">Belongs to the non-repetitive/WGA-negative nucleoporin family.</text>
</comment>
<dbReference type="InterPro" id="IPR014908">
    <property type="entry name" value="Nucleoporin_Nup133/Nup155_N"/>
</dbReference>
<feature type="domain" description="Nucleoporin Nup133/Nup155-like C-terminal" evidence="5">
    <location>
        <begin position="689"/>
        <end position="1367"/>
    </location>
</feature>
<dbReference type="GO" id="GO:0044611">
    <property type="term" value="C:nuclear pore inner ring"/>
    <property type="evidence" value="ECO:0007669"/>
    <property type="project" value="TreeGrafter"/>
</dbReference>
<dbReference type="Gene3D" id="1.25.40.440">
    <property type="entry name" value="Nucleoporin, helical domain, central subdomain"/>
    <property type="match status" value="1"/>
</dbReference>
<sequence length="1397" mass="156695">MGSVSFIKGLIDFNVNISIKLFKMNVSEAMGQVDHLEFAGNMLERHEFQDQKTSLLEITGVLQHGMATASGLNEYDYQNLTSLSMGMKNLNQIATVSKVPVPNEIMEHFKHIKCHCMMGLFPEIGRAWMTIDSDIYIWTYEQSRDVAYFDGLSDLIVSVGLVQPKSGVFIADVKYLLVLTTPVEIVVLGVTFGDGNKGLSSPTRSVAMYEEMQLLNKPIFILNTDNVPVNVVKGTKEGRIFLGGKDGSLYEIDYQAESNWFGKRCKKINHSLTLMSYMVPGFLKIFSEIDPITKIVVDDSRRLLYVLTEKGAIEAWDLGADSNQMRRLARVSPNDIAQTAGNIVKTVEPTAFKPVTALCPLTYDDYPNLHLLGITHSGVRFYFSTTAINVNLTQPQHHQTEQSRPQGLYLLHVRLPPGYTPNTTVGKPKQVHSAFFKDGSLLMVSTPAQDQDLLFSLSSEPFPFRPFLAESSTIVPLDGQVWDLAETRNRENALVTPIKQAQTPRKIVILTNQGAHIVALLKPVDLLQQLLVACHGAHHEAVKAYFQTQSEPQACATSLALACMESVRGTEIVQWATQAFLLYGGEPHFGVAPRYGNAQPNQQGPNSSYIDQTVIQQQQAGNSPQMYMSTPFPGAGTRPASQIQQSLMQQTQFPVSPIQGGVGSPFNSSVVASPNMQQDHHQQQNLNYSAKHAGLYLHISRLLRLIWRRRCINQNLTSTLTQQDCVEVLSDLYAIKAFLEINSVSHLTGIMKMNSVQGQSSSMYGAGVSFGGQQQTLVNGNHQKKSAEEAQTEEKKSLDALNRFIRHTAEVIALWKILCEHQFHLLIGQLPQEQQHILLACSFRDLILHRTDICASLIVTLINTYLNDSASVSSISSKLRDVCPTLYRHEDAVSHKATEILMLSKNCTDYDEKDERLRTALQLCKSAAPKLPLANICQQFVMAGFYQGVIDLVATCAMKVDPNEVGLHFYKNHEPMEDQEGFIAYNTRREFYKEVKEMLETVYQNLCNANVTLDVTRGAPMTEDKEKSVKSQILQIVGHALQSSDKLLHNSVYEWLLSRDLLSELLGISEQSLGEFLSRSAARAPDNLKLSDLLWKYHERNGQHSAAARILDNLASSETEAIDLQQRIEYLARAIMCMRSDSVGASAHNGVLLKELEDKLEIARVQKQILDAVGTFTATNNTKDAIRSLNSSLYNMTHLYSDFCEDFDLWECKLMILSCSHHNDPLLIESVWTKILDKELQLPDTNTEKVRHMLLKVQSLAAEYGNGGYCFPLRFIVREMEVRCFKLRVYDSPVPEALLAMNLDIDSLLDIYASMVSMNERIWATEDDELYLVRATTKLLSILSSDQSLVHPKNRRRMVAKSQDLISACLNLLYTKPNTEECINNLREIQAKLQRFV</sequence>
<dbReference type="SUPFAM" id="SSF50978">
    <property type="entry name" value="WD40 repeat-like"/>
    <property type="match status" value="1"/>
</dbReference>
<dbReference type="PANTHER" id="PTHR10350">
    <property type="entry name" value="NUCLEAR PORE COMPLEX PROTEIN NUP155"/>
    <property type="match status" value="1"/>
</dbReference>
<evidence type="ECO:0000313" key="8">
    <source>
        <dbReference type="EMBL" id="SSX22610.1"/>
    </source>
</evidence>
<dbReference type="PANTHER" id="PTHR10350:SF6">
    <property type="entry name" value="NUCLEAR PORE COMPLEX PROTEIN NUP155"/>
    <property type="match status" value="1"/>
</dbReference>
<evidence type="ECO:0000256" key="3">
    <source>
        <dbReference type="ARBA" id="ARBA00022448"/>
    </source>
</evidence>
<reference evidence="7" key="1">
    <citation type="submission" date="2018-04" db="EMBL/GenBank/DDBJ databases">
        <authorList>
            <person name="Go L.Y."/>
            <person name="Mitchell J.A."/>
        </authorList>
    </citation>
    <scope>NUCLEOTIDE SEQUENCE</scope>
    <source>
        <tissue evidence="7">Whole organism</tissue>
    </source>
</reference>
<dbReference type="Gene3D" id="1.25.40.450">
    <property type="entry name" value="Nucleoporin, helical domain, N-terminal subdomain"/>
    <property type="match status" value="1"/>
</dbReference>
<gene>
    <name evidence="8" type="primary">CSON007102</name>
</gene>
<dbReference type="GO" id="GO:0006405">
    <property type="term" value="P:RNA export from nucleus"/>
    <property type="evidence" value="ECO:0007669"/>
    <property type="project" value="TreeGrafter"/>
</dbReference>
<dbReference type="GO" id="GO:0036228">
    <property type="term" value="P:protein localization to nuclear inner membrane"/>
    <property type="evidence" value="ECO:0007669"/>
    <property type="project" value="TreeGrafter"/>
</dbReference>
<dbReference type="EMBL" id="UFQT01000266">
    <property type="protein sequence ID" value="SSX22610.1"/>
    <property type="molecule type" value="Genomic_DNA"/>
</dbReference>
<evidence type="ECO:0000256" key="4">
    <source>
        <dbReference type="ARBA" id="ARBA00023242"/>
    </source>
</evidence>
<evidence type="ECO:0000259" key="6">
    <source>
        <dbReference type="Pfam" id="PF08801"/>
    </source>
</evidence>
<dbReference type="GO" id="GO:0000972">
    <property type="term" value="P:transcription-dependent tethering of RNA polymerase II gene DNA at nuclear periphery"/>
    <property type="evidence" value="ECO:0007669"/>
    <property type="project" value="TreeGrafter"/>
</dbReference>
<dbReference type="InterPro" id="IPR036322">
    <property type="entry name" value="WD40_repeat_dom_sf"/>
</dbReference>
<dbReference type="EMBL" id="UFQS01000266">
    <property type="protein sequence ID" value="SSX02233.1"/>
    <property type="molecule type" value="Genomic_DNA"/>
</dbReference>
<dbReference type="GO" id="GO:0006606">
    <property type="term" value="P:protein import into nucleus"/>
    <property type="evidence" value="ECO:0007669"/>
    <property type="project" value="TreeGrafter"/>
</dbReference>
<proteinExistence type="inferred from homology"/>
<feature type="domain" description="Nucleoporin Nup133/Nup155-like N-terminal" evidence="6">
    <location>
        <begin position="90"/>
        <end position="517"/>
    </location>
</feature>
<reference evidence="8" key="2">
    <citation type="submission" date="2018-07" db="EMBL/GenBank/DDBJ databases">
        <authorList>
            <person name="Quirk P.G."/>
            <person name="Krulwich T.A."/>
        </authorList>
    </citation>
    <scope>NUCLEOTIDE SEQUENCE</scope>
</reference>
<evidence type="ECO:0000256" key="2">
    <source>
        <dbReference type="ARBA" id="ARBA00007373"/>
    </source>
</evidence>
<dbReference type="Pfam" id="PF08801">
    <property type="entry name" value="Nucleoporin_N"/>
    <property type="match status" value="1"/>
</dbReference>
<dbReference type="VEuPathDB" id="VectorBase:CSON007102"/>
<evidence type="ECO:0000313" key="7">
    <source>
        <dbReference type="EMBL" id="SSX02233.1"/>
    </source>
</evidence>
<protein>
    <submittedName>
        <fullName evidence="8">CSON007102 protein</fullName>
    </submittedName>
</protein>
<evidence type="ECO:0000256" key="1">
    <source>
        <dbReference type="ARBA" id="ARBA00004123"/>
    </source>
</evidence>
<name>A0A336LXS5_CULSO</name>
<accession>A0A336LXS5</accession>
<comment type="subcellular location">
    <subcellularLocation>
        <location evidence="1">Nucleus</location>
    </subcellularLocation>
</comment>
<dbReference type="InterPro" id="IPR004870">
    <property type="entry name" value="Nucleoporin_Nup155"/>
</dbReference>
<dbReference type="InterPro" id="IPR042538">
    <property type="entry name" value="Nucleoporin_Nup155_C_3"/>
</dbReference>
<organism evidence="8">
    <name type="scientific">Culicoides sonorensis</name>
    <name type="common">Biting midge</name>
    <dbReference type="NCBI Taxonomy" id="179676"/>
    <lineage>
        <taxon>Eukaryota</taxon>
        <taxon>Metazoa</taxon>
        <taxon>Ecdysozoa</taxon>
        <taxon>Arthropoda</taxon>
        <taxon>Hexapoda</taxon>
        <taxon>Insecta</taxon>
        <taxon>Pterygota</taxon>
        <taxon>Neoptera</taxon>
        <taxon>Endopterygota</taxon>
        <taxon>Diptera</taxon>
        <taxon>Nematocera</taxon>
        <taxon>Chironomoidea</taxon>
        <taxon>Ceratopogonidae</taxon>
        <taxon>Ceratopogoninae</taxon>
        <taxon>Culicoides</taxon>
        <taxon>Monoculicoides</taxon>
    </lineage>
</organism>
<dbReference type="InterPro" id="IPR042533">
    <property type="entry name" value="Nucleoporin_Nup155_C_1"/>
</dbReference>
<evidence type="ECO:0000259" key="5">
    <source>
        <dbReference type="Pfam" id="PF03177"/>
    </source>
</evidence>
<keyword evidence="4" id="KW-0539">Nucleus</keyword>
<dbReference type="InterPro" id="IPR007187">
    <property type="entry name" value="Nucleoporin_Nup133/Nup155_C"/>
</dbReference>
<dbReference type="Pfam" id="PF03177">
    <property type="entry name" value="Nucleoporin_C"/>
    <property type="match status" value="1"/>
</dbReference>
<dbReference type="InterPro" id="IPR042537">
    <property type="entry name" value="Nucleoporin_Nup155_C_2"/>
</dbReference>
<dbReference type="Gene3D" id="1.20.58.1780">
    <property type="match status" value="1"/>
</dbReference>
<dbReference type="Gene3D" id="1.20.120.1880">
    <property type="entry name" value="Nucleoporin, helical C-terminal domain"/>
    <property type="match status" value="1"/>
</dbReference>
<keyword evidence="3" id="KW-0813">Transport</keyword>
<dbReference type="GO" id="GO:0017056">
    <property type="term" value="F:structural constituent of nuclear pore"/>
    <property type="evidence" value="ECO:0007669"/>
    <property type="project" value="InterPro"/>
</dbReference>
<dbReference type="FunFam" id="1.20.120.1880:FF:000003">
    <property type="entry name" value="nuclear pore complex protein Nup155"/>
    <property type="match status" value="1"/>
</dbReference>
<dbReference type="FunFam" id="1.25.40.440:FF:000001">
    <property type="entry name" value="Nuclear pore complex subunit"/>
    <property type="match status" value="1"/>
</dbReference>